<proteinExistence type="predicted"/>
<dbReference type="EMBL" id="JAQQWI010000012">
    <property type="protein sequence ID" value="KAK8015734.1"/>
    <property type="molecule type" value="Genomic_DNA"/>
</dbReference>
<dbReference type="Proteomes" id="UP001396898">
    <property type="component" value="Unassembled WGS sequence"/>
</dbReference>
<feature type="chain" id="PRO_5045363199" evidence="1">
    <location>
        <begin position="17"/>
        <end position="194"/>
    </location>
</feature>
<gene>
    <name evidence="2" type="ORF">PG991_008622</name>
</gene>
<protein>
    <submittedName>
        <fullName evidence="2">Uncharacterized protein</fullName>
    </submittedName>
</protein>
<name>A0ABR1RL86_9PEZI</name>
<keyword evidence="1" id="KW-0732">Signal</keyword>
<reference evidence="2 3" key="1">
    <citation type="submission" date="2023-01" db="EMBL/GenBank/DDBJ databases">
        <title>Analysis of 21 Apiospora genomes using comparative genomics revels a genus with tremendous synthesis potential of carbohydrate active enzymes and secondary metabolites.</title>
        <authorList>
            <person name="Sorensen T."/>
        </authorList>
    </citation>
    <scope>NUCLEOTIDE SEQUENCE [LARGE SCALE GENOMIC DNA]</scope>
    <source>
        <strain evidence="2 3">CBS 20057</strain>
    </source>
</reference>
<organism evidence="2 3">
    <name type="scientific">Apiospora marii</name>
    <dbReference type="NCBI Taxonomy" id="335849"/>
    <lineage>
        <taxon>Eukaryota</taxon>
        <taxon>Fungi</taxon>
        <taxon>Dikarya</taxon>
        <taxon>Ascomycota</taxon>
        <taxon>Pezizomycotina</taxon>
        <taxon>Sordariomycetes</taxon>
        <taxon>Xylariomycetidae</taxon>
        <taxon>Amphisphaeriales</taxon>
        <taxon>Apiosporaceae</taxon>
        <taxon>Apiospora</taxon>
    </lineage>
</organism>
<feature type="signal peptide" evidence="1">
    <location>
        <begin position="1"/>
        <end position="16"/>
    </location>
</feature>
<keyword evidence="3" id="KW-1185">Reference proteome</keyword>
<evidence type="ECO:0000313" key="2">
    <source>
        <dbReference type="EMBL" id="KAK8015734.1"/>
    </source>
</evidence>
<sequence length="194" mass="21721">MTFLIILSFLFSLVACLPGPLANVAGLAANTQSTGRQTLHDRAQFSFKNWTLTEVCMDCTRASAVDLFDCAYTFHWLDPNFNTSSSCNSSWKWDGITMQHGPNNTYNTDYITCEMQFPEAWQLMVNNITDDGLFELGLVHTCKDHIHFDPAELANFFAWPNVTMQLIGRDEYTIVYAADGPVSVLVQGLDSSPI</sequence>
<evidence type="ECO:0000256" key="1">
    <source>
        <dbReference type="SAM" id="SignalP"/>
    </source>
</evidence>
<evidence type="ECO:0000313" key="3">
    <source>
        <dbReference type="Proteomes" id="UP001396898"/>
    </source>
</evidence>
<comment type="caution">
    <text evidence="2">The sequence shown here is derived from an EMBL/GenBank/DDBJ whole genome shotgun (WGS) entry which is preliminary data.</text>
</comment>
<accession>A0ABR1RL86</accession>